<proteinExistence type="predicted"/>
<dbReference type="Proteomes" id="UP000315295">
    <property type="component" value="Unassembled WGS sequence"/>
</dbReference>
<evidence type="ECO:0000256" key="1">
    <source>
        <dbReference type="SAM" id="MobiDB-lite"/>
    </source>
</evidence>
<dbReference type="AlphaFoldDB" id="A0A540NTC6"/>
<reference evidence="2 3" key="1">
    <citation type="journal article" date="2019" name="G3 (Bethesda)">
        <title>Sequencing of a Wild Apple (Malus baccata) Genome Unravels the Differences Between Cultivated and Wild Apple Species Regarding Disease Resistance and Cold Tolerance.</title>
        <authorList>
            <person name="Chen X."/>
        </authorList>
    </citation>
    <scope>NUCLEOTIDE SEQUENCE [LARGE SCALE GENOMIC DNA]</scope>
    <source>
        <strain evidence="3">cv. Shandingzi</strain>
        <tissue evidence="2">Leaves</tissue>
    </source>
</reference>
<gene>
    <name evidence="2" type="ORF">C1H46_000211</name>
</gene>
<evidence type="ECO:0000313" key="2">
    <source>
        <dbReference type="EMBL" id="TQE14292.1"/>
    </source>
</evidence>
<protein>
    <submittedName>
        <fullName evidence="2">Uncharacterized protein</fullName>
    </submittedName>
</protein>
<keyword evidence="3" id="KW-1185">Reference proteome</keyword>
<accession>A0A540NTC6</accession>
<feature type="region of interest" description="Disordered" evidence="1">
    <location>
        <begin position="34"/>
        <end position="56"/>
    </location>
</feature>
<comment type="caution">
    <text evidence="2">The sequence shown here is derived from an EMBL/GenBank/DDBJ whole genome shotgun (WGS) entry which is preliminary data.</text>
</comment>
<organism evidence="2 3">
    <name type="scientific">Malus baccata</name>
    <name type="common">Siberian crab apple</name>
    <name type="synonym">Pyrus baccata</name>
    <dbReference type="NCBI Taxonomy" id="106549"/>
    <lineage>
        <taxon>Eukaryota</taxon>
        <taxon>Viridiplantae</taxon>
        <taxon>Streptophyta</taxon>
        <taxon>Embryophyta</taxon>
        <taxon>Tracheophyta</taxon>
        <taxon>Spermatophyta</taxon>
        <taxon>Magnoliopsida</taxon>
        <taxon>eudicotyledons</taxon>
        <taxon>Gunneridae</taxon>
        <taxon>Pentapetalae</taxon>
        <taxon>rosids</taxon>
        <taxon>fabids</taxon>
        <taxon>Rosales</taxon>
        <taxon>Rosaceae</taxon>
        <taxon>Amygdaloideae</taxon>
        <taxon>Maleae</taxon>
        <taxon>Malus</taxon>
    </lineage>
</organism>
<feature type="compositionally biased region" description="Low complexity" evidence="1">
    <location>
        <begin position="34"/>
        <end position="55"/>
    </location>
</feature>
<dbReference type="EMBL" id="VIEB01000005">
    <property type="protein sequence ID" value="TQE14292.1"/>
    <property type="molecule type" value="Genomic_DNA"/>
</dbReference>
<sequence length="83" mass="9259">MLEIKEHLVREKWIDIEKAKIIREKLRWCYPLKASTTSRSAATSSTSTSSPLTASVGGRTTVLTSSMVQSRSRWRFVGSGRSA</sequence>
<evidence type="ECO:0000313" key="3">
    <source>
        <dbReference type="Proteomes" id="UP000315295"/>
    </source>
</evidence>
<dbReference type="STRING" id="106549.A0A540NTC6"/>
<name>A0A540NTC6_MALBA</name>